<sequence length="127" mass="14951">MYRILNNSLLLPGAQKAFNIGENIEMIMIMEKTAREMYAKNREKIMQKARSSNSGFFGVGFYNNFSVLLSEKSTRPGIQWDNNPEFHFQVPCKRLLNYRYLDELFTEALDNYLLTGKKFFVKDEKDE</sequence>
<dbReference type="EMBL" id="CP009511">
    <property type="protein sequence ID" value="AKB61419.1"/>
    <property type="molecule type" value="Genomic_DNA"/>
</dbReference>
<dbReference type="HOGENOM" id="CLU_2010122_0_0_2"/>
<accession>A0A0E3RBS2</accession>
<evidence type="ECO:0000313" key="1">
    <source>
        <dbReference type="EMBL" id="AKB61419.1"/>
    </source>
</evidence>
<proteinExistence type="predicted"/>
<dbReference type="Proteomes" id="UP000033116">
    <property type="component" value="Chromosome"/>
</dbReference>
<dbReference type="GeneID" id="24864624"/>
<dbReference type="RefSeq" id="WP_011035062.1">
    <property type="nucleotide sequence ID" value="NZ_CP009511.1"/>
</dbReference>
<organism evidence="1 2">
    <name type="scientific">Methanosarcina mazei SarPi</name>
    <dbReference type="NCBI Taxonomy" id="1434115"/>
    <lineage>
        <taxon>Archaea</taxon>
        <taxon>Methanobacteriati</taxon>
        <taxon>Methanobacteriota</taxon>
        <taxon>Stenosarchaea group</taxon>
        <taxon>Methanomicrobia</taxon>
        <taxon>Methanosarcinales</taxon>
        <taxon>Methanosarcinaceae</taxon>
        <taxon>Methanosarcina</taxon>
    </lineage>
</organism>
<dbReference type="PATRIC" id="fig|1434115.4.peg.1818"/>
<protein>
    <submittedName>
        <fullName evidence="1">Uncharacterized protein</fullName>
    </submittedName>
</protein>
<dbReference type="AlphaFoldDB" id="A0A0E3RBS2"/>
<evidence type="ECO:0000313" key="2">
    <source>
        <dbReference type="Proteomes" id="UP000033116"/>
    </source>
</evidence>
<name>A0A0E3RBS2_METMZ</name>
<reference evidence="1 2" key="1">
    <citation type="submission" date="2014-07" db="EMBL/GenBank/DDBJ databases">
        <title>Methanogenic archaea and the global carbon cycle.</title>
        <authorList>
            <person name="Henriksen J.R."/>
            <person name="Luke J."/>
            <person name="Reinhart S."/>
            <person name="Benedict M.N."/>
            <person name="Youngblut N.D."/>
            <person name="Metcalf M.E."/>
            <person name="Whitaker R.J."/>
            <person name="Metcalf W.W."/>
        </authorList>
    </citation>
    <scope>NUCLEOTIDE SEQUENCE [LARGE SCALE GENOMIC DNA]</scope>
    <source>
        <strain evidence="1 2">SarPi</strain>
    </source>
</reference>
<gene>
    <name evidence="1" type="ORF">MSMAP_1434</name>
</gene>